<protein>
    <submittedName>
        <fullName evidence="2">Uncharacterized protein</fullName>
    </submittedName>
</protein>
<feature type="compositionally biased region" description="Polar residues" evidence="1">
    <location>
        <begin position="67"/>
        <end position="77"/>
    </location>
</feature>
<organism evidence="2 3">
    <name type="scientific">Caproicibacterium amylolyticum</name>
    <dbReference type="NCBI Taxonomy" id="2766537"/>
    <lineage>
        <taxon>Bacteria</taxon>
        <taxon>Bacillati</taxon>
        <taxon>Bacillota</taxon>
        <taxon>Clostridia</taxon>
        <taxon>Eubacteriales</taxon>
        <taxon>Oscillospiraceae</taxon>
        <taxon>Caproicibacterium</taxon>
    </lineage>
</organism>
<reference evidence="2 3" key="1">
    <citation type="submission" date="2020-08" db="EMBL/GenBank/DDBJ databases">
        <authorList>
            <person name="Ren C."/>
            <person name="Gu Y."/>
            <person name="Xu Y."/>
        </authorList>
    </citation>
    <scope>NUCLEOTIDE SEQUENCE [LARGE SCALE GENOMIC DNA]</scope>
    <source>
        <strain evidence="2 3">LBM18003</strain>
    </source>
</reference>
<evidence type="ECO:0000256" key="1">
    <source>
        <dbReference type="SAM" id="MobiDB-lite"/>
    </source>
</evidence>
<dbReference type="KEGG" id="caml:H6X83_13635"/>
<dbReference type="Proteomes" id="UP000516046">
    <property type="component" value="Chromosome"/>
</dbReference>
<feature type="region of interest" description="Disordered" evidence="1">
    <location>
        <begin position="64"/>
        <end position="96"/>
    </location>
</feature>
<dbReference type="RefSeq" id="WP_212506996.1">
    <property type="nucleotide sequence ID" value="NZ_CP060696.1"/>
</dbReference>
<sequence>MKRVFKTKVLLPAAGMLILAMLTGVLLLNQPQSSPVIPAHSTVYRPDASSQSAQVIERDDYVYLSDSGDTPSETGDTPKNMPYRPNAGKGWSDLKK</sequence>
<proteinExistence type="predicted"/>
<keyword evidence="3" id="KW-1185">Reference proteome</keyword>
<name>A0A7G9WGW9_9FIRM</name>
<gene>
    <name evidence="2" type="ORF">H6X83_13635</name>
</gene>
<dbReference type="AlphaFoldDB" id="A0A7G9WGW9"/>
<evidence type="ECO:0000313" key="3">
    <source>
        <dbReference type="Proteomes" id="UP000516046"/>
    </source>
</evidence>
<accession>A0A7G9WGW9</accession>
<evidence type="ECO:0000313" key="2">
    <source>
        <dbReference type="EMBL" id="QNO17931.1"/>
    </source>
</evidence>
<dbReference type="EMBL" id="CP060696">
    <property type="protein sequence ID" value="QNO17931.1"/>
    <property type="molecule type" value="Genomic_DNA"/>
</dbReference>